<dbReference type="EMBL" id="BQNB010020970">
    <property type="protein sequence ID" value="GJU01500.1"/>
    <property type="molecule type" value="Genomic_DNA"/>
</dbReference>
<organism evidence="2 3">
    <name type="scientific">Tanacetum coccineum</name>
    <dbReference type="NCBI Taxonomy" id="301880"/>
    <lineage>
        <taxon>Eukaryota</taxon>
        <taxon>Viridiplantae</taxon>
        <taxon>Streptophyta</taxon>
        <taxon>Embryophyta</taxon>
        <taxon>Tracheophyta</taxon>
        <taxon>Spermatophyta</taxon>
        <taxon>Magnoliopsida</taxon>
        <taxon>eudicotyledons</taxon>
        <taxon>Gunneridae</taxon>
        <taxon>Pentapetalae</taxon>
        <taxon>asterids</taxon>
        <taxon>campanulids</taxon>
        <taxon>Asterales</taxon>
        <taxon>Asteraceae</taxon>
        <taxon>Asteroideae</taxon>
        <taxon>Anthemideae</taxon>
        <taxon>Anthemidinae</taxon>
        <taxon>Tanacetum</taxon>
    </lineage>
</organism>
<protein>
    <submittedName>
        <fullName evidence="2">RNA-directed DNA polymerase, eukaryota, reverse transcriptase zinc-binding domain protein</fullName>
    </submittedName>
</protein>
<comment type="caution">
    <text evidence="2">The sequence shown here is derived from an EMBL/GenBank/DDBJ whole genome shotgun (WGS) entry which is preliminary data.</text>
</comment>
<keyword evidence="2" id="KW-0695">RNA-directed DNA polymerase</keyword>
<keyword evidence="2" id="KW-0548">Nucleotidyltransferase</keyword>
<dbReference type="PANTHER" id="PTHR33116:SF78">
    <property type="entry name" value="OS12G0587133 PROTEIN"/>
    <property type="match status" value="1"/>
</dbReference>
<evidence type="ECO:0000313" key="2">
    <source>
        <dbReference type="EMBL" id="GJU01500.1"/>
    </source>
</evidence>
<proteinExistence type="predicted"/>
<dbReference type="InterPro" id="IPR043502">
    <property type="entry name" value="DNA/RNA_pol_sf"/>
</dbReference>
<evidence type="ECO:0000259" key="1">
    <source>
        <dbReference type="Pfam" id="PF00078"/>
    </source>
</evidence>
<dbReference type="PANTHER" id="PTHR33116">
    <property type="entry name" value="REVERSE TRANSCRIPTASE ZINC-BINDING DOMAIN-CONTAINING PROTEIN-RELATED-RELATED"/>
    <property type="match status" value="1"/>
</dbReference>
<dbReference type="InterPro" id="IPR000477">
    <property type="entry name" value="RT_dom"/>
</dbReference>
<keyword evidence="3" id="KW-1185">Reference proteome</keyword>
<dbReference type="Pfam" id="PF00078">
    <property type="entry name" value="RVT_1"/>
    <property type="match status" value="1"/>
</dbReference>
<dbReference type="Proteomes" id="UP001151760">
    <property type="component" value="Unassembled WGS sequence"/>
</dbReference>
<evidence type="ECO:0000313" key="3">
    <source>
        <dbReference type="Proteomes" id="UP001151760"/>
    </source>
</evidence>
<reference evidence="2" key="2">
    <citation type="submission" date="2022-01" db="EMBL/GenBank/DDBJ databases">
        <authorList>
            <person name="Yamashiro T."/>
            <person name="Shiraishi A."/>
            <person name="Satake H."/>
            <person name="Nakayama K."/>
        </authorList>
    </citation>
    <scope>NUCLEOTIDE SEQUENCE</scope>
</reference>
<sequence>MVNEDFMKKYDKAHVVFNPYLVSDHSQAVVIIPSSMKMKKKAFKFANFVADKDSFIPWLRRNGRIRLKGFKCFNWERLKKFQKQIDTDLYNKDLRDYEVVTLREYATTMEDEEKLLFQKSKIKWLSLGKDVADQFIIHFQNFLGQIYDVKDISEYISLFYNKNSNEESYSMVSDVSLKEIKDALFDIGDNKAPGPNGYSVVFLKKAWKVIGYDRKGGPSRVAFKIDIQKAYDTVNWCFLETILTHFGGRGLRQGDPMSPYLFTLVMECFTLMMDRNVKRNPKFQYHYGCKNMEITHVCFADDLLVLCHGDADSVKVVRETIDEFGKLPMKYLGVPLITKRLGIKNCKVLVDKVRDRISNWKNKCLSYDGRLQLIASILESIQVYWCTVFLLPKAILKKIDNLLKCFLWCNGELTRAKKDTLWVKWISTVKLNGKNFWEVNADVNDSWGWKNLLLIRNEVAKNIWYKLGNGENTSVWVENWCELGPLFKFISNRSMYSARLLRNLMVADMEGWIVWKNKENKECKFSTKMVYTDLSSQCAEIRWAKLVCNNDGWDNTIEELAFLPNGNSICSIVRRLCLASAVYSIWRERNNRVFRDEKCNWEVILEMIYETVRLNLMGLNVKNSKAVQQVAKEWKVTMKIQ</sequence>
<name>A0ABQ5IMR8_9ASTR</name>
<reference evidence="2" key="1">
    <citation type="journal article" date="2022" name="Int. J. Mol. Sci.">
        <title>Draft Genome of Tanacetum Coccineum: Genomic Comparison of Closely Related Tanacetum-Family Plants.</title>
        <authorList>
            <person name="Yamashiro T."/>
            <person name="Shiraishi A."/>
            <person name="Nakayama K."/>
            <person name="Satake H."/>
        </authorList>
    </citation>
    <scope>NUCLEOTIDE SEQUENCE</scope>
</reference>
<keyword evidence="2" id="KW-0808">Transferase</keyword>
<accession>A0ABQ5IMR8</accession>
<feature type="domain" description="Reverse transcriptase" evidence="1">
    <location>
        <begin position="217"/>
        <end position="322"/>
    </location>
</feature>
<dbReference type="GO" id="GO:0003964">
    <property type="term" value="F:RNA-directed DNA polymerase activity"/>
    <property type="evidence" value="ECO:0007669"/>
    <property type="project" value="UniProtKB-KW"/>
</dbReference>
<dbReference type="SUPFAM" id="SSF56672">
    <property type="entry name" value="DNA/RNA polymerases"/>
    <property type="match status" value="1"/>
</dbReference>
<gene>
    <name evidence="2" type="ORF">Tco_1111838</name>
</gene>